<dbReference type="NCBIfam" id="TIGR03519">
    <property type="entry name" value="T9SS_PorP_fam"/>
    <property type="match status" value="1"/>
</dbReference>
<reference evidence="2 3" key="1">
    <citation type="submission" date="2019-09" db="EMBL/GenBank/DDBJ databases">
        <title>Genome sequence of Adhaeribacter sp. M2.</title>
        <authorList>
            <person name="Srinivasan S."/>
        </authorList>
    </citation>
    <scope>NUCLEOTIDE SEQUENCE [LARGE SCALE GENOMIC DNA]</scope>
    <source>
        <strain evidence="2 3">M2</strain>
    </source>
</reference>
<organism evidence="2 3">
    <name type="scientific">Adhaeribacter soli</name>
    <dbReference type="NCBI Taxonomy" id="2607655"/>
    <lineage>
        <taxon>Bacteria</taxon>
        <taxon>Pseudomonadati</taxon>
        <taxon>Bacteroidota</taxon>
        <taxon>Cytophagia</taxon>
        <taxon>Cytophagales</taxon>
        <taxon>Hymenobacteraceae</taxon>
        <taxon>Adhaeribacter</taxon>
    </lineage>
</organism>
<feature type="chain" id="PRO_5024999984" evidence="1">
    <location>
        <begin position="20"/>
        <end position="314"/>
    </location>
</feature>
<dbReference type="AlphaFoldDB" id="A0A5N1J3K8"/>
<keyword evidence="1" id="KW-0732">Signal</keyword>
<dbReference type="EMBL" id="VTWT01000003">
    <property type="protein sequence ID" value="KAA9340336.1"/>
    <property type="molecule type" value="Genomic_DNA"/>
</dbReference>
<sequence length="314" mass="34491">MRQILLIFCLWLAAGAVYAQQSAQYTQYIFNGLIINPAYAGTKEILNANAMYRSQWAGLEGAPTTQTFAADGALKNNRLGVGLQVVNDKVGAQGRLNILASGSVHLPVSYEGRLSFGLAGGVSQYSIDGSMLKTVNPNDPAIPNSKFSSLLPDAQAGVYFHTEQFYAGFSGANLIGAKSDYVLTPERHYFLTSGYVFNLGSMVKFKPSFLLKSDFKAPTNLDLNTFVLFAERLWLGASYRTGVHLLPEASLDKDLGMKNAVAGIVELYLTKKIKIGYAHDFTLTGLSEYASHEFSLGYYFLKKDDSRMLTPRYF</sequence>
<name>A0A5N1J3K8_9BACT</name>
<keyword evidence="3" id="KW-1185">Reference proteome</keyword>
<evidence type="ECO:0000313" key="3">
    <source>
        <dbReference type="Proteomes" id="UP000326570"/>
    </source>
</evidence>
<accession>A0A5N1J3K8</accession>
<proteinExistence type="predicted"/>
<dbReference type="Proteomes" id="UP000326570">
    <property type="component" value="Unassembled WGS sequence"/>
</dbReference>
<evidence type="ECO:0000313" key="2">
    <source>
        <dbReference type="EMBL" id="KAA9340336.1"/>
    </source>
</evidence>
<protein>
    <submittedName>
        <fullName evidence="2">Type IX secretion system membrane protein PorP/SprF</fullName>
    </submittedName>
</protein>
<gene>
    <name evidence="2" type="ORF">F0P94_07365</name>
</gene>
<feature type="signal peptide" evidence="1">
    <location>
        <begin position="1"/>
        <end position="19"/>
    </location>
</feature>
<evidence type="ECO:0000256" key="1">
    <source>
        <dbReference type="SAM" id="SignalP"/>
    </source>
</evidence>
<dbReference type="Pfam" id="PF11751">
    <property type="entry name" value="PorP_SprF"/>
    <property type="match status" value="1"/>
</dbReference>
<dbReference type="InterPro" id="IPR019861">
    <property type="entry name" value="PorP/SprF_Bacteroidetes"/>
</dbReference>
<comment type="caution">
    <text evidence="2">The sequence shown here is derived from an EMBL/GenBank/DDBJ whole genome shotgun (WGS) entry which is preliminary data.</text>
</comment>